<evidence type="ECO:0000313" key="4">
    <source>
        <dbReference type="Proteomes" id="UP000256621"/>
    </source>
</evidence>
<dbReference type="OMA" id="IAHRCPC"/>
<evidence type="ECO:0000313" key="1">
    <source>
        <dbReference type="EMBL" id="AXM06563.1"/>
    </source>
</evidence>
<dbReference type="GeneID" id="92856529"/>
<evidence type="ECO:0000313" key="3">
    <source>
        <dbReference type="Proteomes" id="UP000226191"/>
    </source>
</evidence>
<dbReference type="Proteomes" id="UP000256621">
    <property type="component" value="Chromosome"/>
</dbReference>
<dbReference type="PANTHER" id="PTHR37163">
    <property type="entry name" value="CONSERVED PROTEIN"/>
    <property type="match status" value="1"/>
</dbReference>
<dbReference type="Proteomes" id="UP000226191">
    <property type="component" value="Unassembled WGS sequence"/>
</dbReference>
<accession>A0A2B7IY76</accession>
<dbReference type="OrthoDB" id="13546at2"/>
<reference evidence="1 4" key="2">
    <citation type="submission" date="2018-08" db="EMBL/GenBank/DDBJ databases">
        <title>Genome sequencing of Cutibacterium acnes KCOM 1315.</title>
        <authorList>
            <person name="Kook J.-K."/>
            <person name="Park S.-N."/>
            <person name="Lim Y.K."/>
        </authorList>
    </citation>
    <scope>NUCLEOTIDE SEQUENCE [LARGE SCALE GENOMIC DNA]</scope>
    <source>
        <strain evidence="1 4">KCOM 1315</strain>
    </source>
</reference>
<dbReference type="AlphaFoldDB" id="A0A2B7IY76"/>
<sequence>MLEEFTENDRQDVRDQLGREPRGVAGVAWRCGCGKPGVIATEPRLPNGTPFPTTYYLTCPRAASLIGTLESSGLMARMTERLGEDEELADQYRRAHESYIADRVQIGEDAGLDPVPEIDGISAGGMPTRVKCLHALAGHALAVGPGVNPFGDEVVAELGEFWCDPCAPEHREPESDRRIV</sequence>
<dbReference type="InterPro" id="IPR007511">
    <property type="entry name" value="DUF501"/>
</dbReference>
<evidence type="ECO:0000313" key="2">
    <source>
        <dbReference type="EMBL" id="PGF34789.1"/>
    </source>
</evidence>
<dbReference type="Pfam" id="PF04417">
    <property type="entry name" value="DUF501"/>
    <property type="match status" value="1"/>
</dbReference>
<dbReference type="EMBL" id="CP031442">
    <property type="protein sequence ID" value="AXM06563.1"/>
    <property type="molecule type" value="Genomic_DNA"/>
</dbReference>
<proteinExistence type="predicted"/>
<dbReference type="EMBL" id="MVCE01000002">
    <property type="protein sequence ID" value="PGF34789.1"/>
    <property type="molecule type" value="Genomic_DNA"/>
</dbReference>
<organism evidence="2 3">
    <name type="scientific">Cutibacterium acnes</name>
    <name type="common">Propionibacterium acnes</name>
    <dbReference type="NCBI Taxonomy" id="1747"/>
    <lineage>
        <taxon>Bacteria</taxon>
        <taxon>Bacillati</taxon>
        <taxon>Actinomycetota</taxon>
        <taxon>Actinomycetes</taxon>
        <taxon>Propionibacteriales</taxon>
        <taxon>Propionibacteriaceae</taxon>
        <taxon>Cutibacterium</taxon>
    </lineage>
</organism>
<dbReference type="RefSeq" id="WP_002516630.1">
    <property type="nucleotide sequence ID" value="NZ_AP022844.1"/>
</dbReference>
<gene>
    <name evidence="2" type="ORF">B1B09_03930</name>
    <name evidence="1" type="ORF">DXN06_04955</name>
</gene>
<dbReference type="PANTHER" id="PTHR37163:SF1">
    <property type="entry name" value="DUF501 DOMAIN-CONTAINING PROTEIN"/>
    <property type="match status" value="1"/>
</dbReference>
<name>A0A2B7IY76_CUTAC</name>
<reference evidence="2 3" key="1">
    <citation type="submission" date="2017-02" db="EMBL/GenBank/DDBJ databases">
        <title>Prevalence of linear plasmids in Cutibacterium acnes isolates obtained from cancerous prostatic tissue.</title>
        <authorList>
            <person name="Davidsson S."/>
            <person name="Bruggemann H."/>
        </authorList>
    </citation>
    <scope>NUCLEOTIDE SEQUENCE [LARGE SCALE GENOMIC DNA]</scope>
    <source>
        <strain evidence="2 3">11-78</strain>
    </source>
</reference>
<protein>
    <submittedName>
        <fullName evidence="1">DUF501 domain-containing protein</fullName>
    </submittedName>
</protein>